<organism evidence="5 6">
    <name type="scientific">Paenibacillus foliorum</name>
    <dbReference type="NCBI Taxonomy" id="2654974"/>
    <lineage>
        <taxon>Bacteria</taxon>
        <taxon>Bacillati</taxon>
        <taxon>Bacillota</taxon>
        <taxon>Bacilli</taxon>
        <taxon>Bacillales</taxon>
        <taxon>Paenibacillaceae</taxon>
        <taxon>Paenibacillus</taxon>
    </lineage>
</organism>
<dbReference type="AlphaFoldDB" id="A0A972K1U8"/>
<dbReference type="PANTHER" id="PTHR43046:SF2">
    <property type="entry name" value="8-OXO-DGTP DIPHOSPHATASE-RELATED"/>
    <property type="match status" value="1"/>
</dbReference>
<dbReference type="EMBL" id="WHOD01000043">
    <property type="protein sequence ID" value="NOU93172.1"/>
    <property type="molecule type" value="Genomic_DNA"/>
</dbReference>
<evidence type="ECO:0000259" key="4">
    <source>
        <dbReference type="PROSITE" id="PS51462"/>
    </source>
</evidence>
<dbReference type="PROSITE" id="PS00893">
    <property type="entry name" value="NUDIX_BOX"/>
    <property type="match status" value="1"/>
</dbReference>
<gene>
    <name evidence="5" type="ORF">GC093_08035</name>
</gene>
<protein>
    <submittedName>
        <fullName evidence="5">NUDIX domain-containing protein</fullName>
    </submittedName>
</protein>
<sequence>MDMSKKPVGAAAVIMDSEGRILLVKHNYGKYNWELPGGLSEQNESAENTAKREVLEETGLETTVGRLTGVYYEPINDMHHFVFACKVVDDQQPQPDAEEVTECKFFNVDDLPKPISDFTISRIKDALNTDSDHLFHIIGPKQWFE</sequence>
<dbReference type="Pfam" id="PF00293">
    <property type="entry name" value="NUDIX"/>
    <property type="match status" value="1"/>
</dbReference>
<proteinExistence type="inferred from homology"/>
<dbReference type="Gene3D" id="3.90.79.10">
    <property type="entry name" value="Nucleoside Triphosphate Pyrophosphohydrolase"/>
    <property type="match status" value="1"/>
</dbReference>
<keyword evidence="2 3" id="KW-0378">Hydrolase</keyword>
<dbReference type="InterPro" id="IPR020476">
    <property type="entry name" value="Nudix_hydrolase"/>
</dbReference>
<dbReference type="CDD" id="cd02883">
    <property type="entry name" value="NUDIX_Hydrolase"/>
    <property type="match status" value="1"/>
</dbReference>
<reference evidence="5" key="1">
    <citation type="submission" date="2019-10" db="EMBL/GenBank/DDBJ databases">
        <title>Description of Paenibacillus glebae sp. nov.</title>
        <authorList>
            <person name="Carlier A."/>
            <person name="Qi S."/>
        </authorList>
    </citation>
    <scope>NUCLEOTIDE SEQUENCE</scope>
    <source>
        <strain evidence="5">LMG 31456</strain>
    </source>
</reference>
<dbReference type="Proteomes" id="UP000641588">
    <property type="component" value="Unassembled WGS sequence"/>
</dbReference>
<evidence type="ECO:0000313" key="5">
    <source>
        <dbReference type="EMBL" id="NOU93172.1"/>
    </source>
</evidence>
<dbReference type="PANTHER" id="PTHR43046">
    <property type="entry name" value="GDP-MANNOSE MANNOSYL HYDROLASE"/>
    <property type="match status" value="1"/>
</dbReference>
<comment type="cofactor">
    <cofactor evidence="1">
        <name>Mg(2+)</name>
        <dbReference type="ChEBI" id="CHEBI:18420"/>
    </cofactor>
</comment>
<comment type="caution">
    <text evidence="5">The sequence shown here is derived from an EMBL/GenBank/DDBJ whole genome shotgun (WGS) entry which is preliminary data.</text>
</comment>
<comment type="similarity">
    <text evidence="3">Belongs to the Nudix hydrolase family.</text>
</comment>
<accession>A0A972K1U8</accession>
<dbReference type="GO" id="GO:0016787">
    <property type="term" value="F:hydrolase activity"/>
    <property type="evidence" value="ECO:0007669"/>
    <property type="project" value="UniProtKB-KW"/>
</dbReference>
<evidence type="ECO:0000256" key="1">
    <source>
        <dbReference type="ARBA" id="ARBA00001946"/>
    </source>
</evidence>
<name>A0A972K1U8_9BACL</name>
<dbReference type="InterPro" id="IPR020084">
    <property type="entry name" value="NUDIX_hydrolase_CS"/>
</dbReference>
<feature type="domain" description="Nudix hydrolase" evidence="4">
    <location>
        <begin position="5"/>
        <end position="128"/>
    </location>
</feature>
<keyword evidence="6" id="KW-1185">Reference proteome</keyword>
<evidence type="ECO:0000256" key="2">
    <source>
        <dbReference type="ARBA" id="ARBA00022801"/>
    </source>
</evidence>
<dbReference type="PROSITE" id="PS51462">
    <property type="entry name" value="NUDIX"/>
    <property type="match status" value="1"/>
</dbReference>
<evidence type="ECO:0000256" key="3">
    <source>
        <dbReference type="RuleBase" id="RU003476"/>
    </source>
</evidence>
<dbReference type="SUPFAM" id="SSF55811">
    <property type="entry name" value="Nudix"/>
    <property type="match status" value="1"/>
</dbReference>
<dbReference type="PRINTS" id="PR00502">
    <property type="entry name" value="NUDIXFAMILY"/>
</dbReference>
<evidence type="ECO:0000313" key="6">
    <source>
        <dbReference type="Proteomes" id="UP000641588"/>
    </source>
</evidence>
<dbReference type="InterPro" id="IPR015797">
    <property type="entry name" value="NUDIX_hydrolase-like_dom_sf"/>
</dbReference>
<dbReference type="InterPro" id="IPR000086">
    <property type="entry name" value="NUDIX_hydrolase_dom"/>
</dbReference>